<evidence type="ECO:0000256" key="2">
    <source>
        <dbReference type="SAM" id="Phobius"/>
    </source>
</evidence>
<feature type="region of interest" description="Disordered" evidence="1">
    <location>
        <begin position="219"/>
        <end position="286"/>
    </location>
</feature>
<dbReference type="InterPro" id="IPR019051">
    <property type="entry name" value="Trp_biosyn_TM_oprn/chp"/>
</dbReference>
<comment type="caution">
    <text evidence="3">The sequence shown here is derived from an EMBL/GenBank/DDBJ whole genome shotgun (WGS) entry which is preliminary data.</text>
</comment>
<evidence type="ECO:0000256" key="1">
    <source>
        <dbReference type="SAM" id="MobiDB-lite"/>
    </source>
</evidence>
<dbReference type="Pfam" id="PF09534">
    <property type="entry name" value="Trp_oprn_chp"/>
    <property type="match status" value="1"/>
</dbReference>
<feature type="compositionally biased region" description="Low complexity" evidence="1">
    <location>
        <begin position="24"/>
        <end position="33"/>
    </location>
</feature>
<dbReference type="EMBL" id="JBHUFL010000003">
    <property type="protein sequence ID" value="MFD1835702.1"/>
    <property type="molecule type" value="Genomic_DNA"/>
</dbReference>
<keyword evidence="2" id="KW-0472">Membrane</keyword>
<keyword evidence="2" id="KW-1133">Transmembrane helix</keyword>
<name>A0ABW4PZX8_9MICO</name>
<protein>
    <submittedName>
        <fullName evidence="3">Trp biosynthesis-associated membrane protein</fullName>
    </submittedName>
</protein>
<evidence type="ECO:0000313" key="4">
    <source>
        <dbReference type="Proteomes" id="UP001597280"/>
    </source>
</evidence>
<feature type="compositionally biased region" description="Acidic residues" evidence="1">
    <location>
        <begin position="225"/>
        <end position="239"/>
    </location>
</feature>
<feature type="transmembrane region" description="Helical" evidence="2">
    <location>
        <begin position="113"/>
        <end position="134"/>
    </location>
</feature>
<evidence type="ECO:0000313" key="3">
    <source>
        <dbReference type="EMBL" id="MFD1835702.1"/>
    </source>
</evidence>
<organism evidence="3 4">
    <name type="scientific">Brachybacterium rhamnosum</name>
    <dbReference type="NCBI Taxonomy" id="173361"/>
    <lineage>
        <taxon>Bacteria</taxon>
        <taxon>Bacillati</taxon>
        <taxon>Actinomycetota</taxon>
        <taxon>Actinomycetes</taxon>
        <taxon>Micrococcales</taxon>
        <taxon>Dermabacteraceae</taxon>
        <taxon>Brachybacterium</taxon>
    </lineage>
</organism>
<feature type="transmembrane region" description="Helical" evidence="2">
    <location>
        <begin position="162"/>
        <end position="184"/>
    </location>
</feature>
<gene>
    <name evidence="3" type="ORF">ACFSDA_11545</name>
</gene>
<feature type="region of interest" description="Disordered" evidence="1">
    <location>
        <begin position="1"/>
        <end position="43"/>
    </location>
</feature>
<dbReference type="RefSeq" id="WP_137770881.1">
    <property type="nucleotide sequence ID" value="NZ_BAAAIS010000003.1"/>
</dbReference>
<feature type="transmembrane region" description="Helical" evidence="2">
    <location>
        <begin position="86"/>
        <end position="106"/>
    </location>
</feature>
<dbReference type="Proteomes" id="UP001597280">
    <property type="component" value="Unassembled WGS sequence"/>
</dbReference>
<sequence length="286" mass="28276">MSADDTTPAPLPERTDSADSAVEARTTGAPDGPTGRRRGPGRRGAVLGGLVIAGLVAGSTRTSWATATAPDITGAVQTYPVTGADAAPAVLALSLVALAAAAATSLSSRWVRWVTGPVLALAGIGTVVAAAGMLGDPTAASAGAVADATGISGVELHATASAWPVAAIVGGALLALLGVLVLVVGGRWPRGSSRYSRATLAPRRAVDPEQDPAAAWDALTRGEDPTEPPDDDADPDADAEPAPAQEHADAADEQVPATSDDPRHSAASGPAARPADREDPPAGVAQ</sequence>
<feature type="transmembrane region" description="Helical" evidence="2">
    <location>
        <begin position="45"/>
        <end position="66"/>
    </location>
</feature>
<accession>A0ABW4PZX8</accession>
<reference evidence="4" key="1">
    <citation type="journal article" date="2019" name="Int. J. Syst. Evol. Microbiol.">
        <title>The Global Catalogue of Microorganisms (GCM) 10K type strain sequencing project: providing services to taxonomists for standard genome sequencing and annotation.</title>
        <authorList>
            <consortium name="The Broad Institute Genomics Platform"/>
            <consortium name="The Broad Institute Genome Sequencing Center for Infectious Disease"/>
            <person name="Wu L."/>
            <person name="Ma J."/>
        </authorList>
    </citation>
    <scope>NUCLEOTIDE SEQUENCE [LARGE SCALE GENOMIC DNA]</scope>
    <source>
        <strain evidence="4">JCM 11650</strain>
    </source>
</reference>
<proteinExistence type="predicted"/>
<keyword evidence="2" id="KW-0812">Transmembrane</keyword>
<keyword evidence="4" id="KW-1185">Reference proteome</keyword>